<evidence type="ECO:0000313" key="3">
    <source>
        <dbReference type="Proteomes" id="UP000193560"/>
    </source>
</evidence>
<keyword evidence="1" id="KW-0472">Membrane</keyword>
<gene>
    <name evidence="2" type="ORF">BCR42DRAFT_428861</name>
</gene>
<evidence type="ECO:0000256" key="1">
    <source>
        <dbReference type="SAM" id="Phobius"/>
    </source>
</evidence>
<evidence type="ECO:0000313" key="2">
    <source>
        <dbReference type="EMBL" id="ORZ04945.1"/>
    </source>
</evidence>
<protein>
    <submittedName>
        <fullName evidence="2">Uncharacterized protein</fullName>
    </submittedName>
</protein>
<feature type="non-terminal residue" evidence="2">
    <location>
        <position position="50"/>
    </location>
</feature>
<comment type="caution">
    <text evidence="2">The sequence shown here is derived from an EMBL/GenBank/DDBJ whole genome shotgun (WGS) entry which is preliminary data.</text>
</comment>
<dbReference type="AlphaFoldDB" id="A0A1X2HXX2"/>
<keyword evidence="3" id="KW-1185">Reference proteome</keyword>
<keyword evidence="1" id="KW-1133">Transmembrane helix</keyword>
<sequence>MISSDRKSITDSEAHLGSFLTNHNLRLAVGTVSQLVDFFILFLYTLQFII</sequence>
<reference evidence="2 3" key="1">
    <citation type="submission" date="2016-07" db="EMBL/GenBank/DDBJ databases">
        <title>Pervasive Adenine N6-methylation of Active Genes in Fungi.</title>
        <authorList>
            <consortium name="DOE Joint Genome Institute"/>
            <person name="Mondo S.J."/>
            <person name="Dannebaum R.O."/>
            <person name="Kuo R.C."/>
            <person name="Labutti K."/>
            <person name="Haridas S."/>
            <person name="Kuo A."/>
            <person name="Salamov A."/>
            <person name="Ahrendt S.R."/>
            <person name="Lipzen A."/>
            <person name="Sullivan W."/>
            <person name="Andreopoulos W.B."/>
            <person name="Clum A."/>
            <person name="Lindquist E."/>
            <person name="Daum C."/>
            <person name="Ramamoorthy G.K."/>
            <person name="Gryganskyi A."/>
            <person name="Culley D."/>
            <person name="Magnuson J.K."/>
            <person name="James T.Y."/>
            <person name="O'Malley M.A."/>
            <person name="Stajich J.E."/>
            <person name="Spatafora J.W."/>
            <person name="Visel A."/>
            <person name="Grigoriev I.V."/>
        </authorList>
    </citation>
    <scope>NUCLEOTIDE SEQUENCE [LARGE SCALE GENOMIC DNA]</scope>
    <source>
        <strain evidence="2 3">NRRL 1336</strain>
    </source>
</reference>
<proteinExistence type="predicted"/>
<feature type="transmembrane region" description="Helical" evidence="1">
    <location>
        <begin position="25"/>
        <end position="46"/>
    </location>
</feature>
<dbReference type="EMBL" id="MCGE01000047">
    <property type="protein sequence ID" value="ORZ04945.1"/>
    <property type="molecule type" value="Genomic_DNA"/>
</dbReference>
<accession>A0A1X2HXX2</accession>
<dbReference type="Proteomes" id="UP000193560">
    <property type="component" value="Unassembled WGS sequence"/>
</dbReference>
<organism evidence="2 3">
    <name type="scientific">Absidia repens</name>
    <dbReference type="NCBI Taxonomy" id="90262"/>
    <lineage>
        <taxon>Eukaryota</taxon>
        <taxon>Fungi</taxon>
        <taxon>Fungi incertae sedis</taxon>
        <taxon>Mucoromycota</taxon>
        <taxon>Mucoromycotina</taxon>
        <taxon>Mucoromycetes</taxon>
        <taxon>Mucorales</taxon>
        <taxon>Cunninghamellaceae</taxon>
        <taxon>Absidia</taxon>
    </lineage>
</organism>
<keyword evidence="1" id="KW-0812">Transmembrane</keyword>
<name>A0A1X2HXX2_9FUNG</name>